<reference evidence="1 2" key="1">
    <citation type="journal article" date="2012" name="Nucleic Acids Res.">
        <title>Related haloarchaeal pleomorphic viruses contain different genome types.</title>
        <authorList>
            <person name="Sencilo A."/>
            <person name="Paulin L."/>
            <person name="Kellner S."/>
            <person name="Helm M."/>
            <person name="Roine E."/>
        </authorList>
    </citation>
    <scope>NUCLEOTIDE SEQUENCE [LARGE SCALE GENOMIC DNA]</scope>
</reference>
<evidence type="ECO:0000313" key="2">
    <source>
        <dbReference type="Proteomes" id="UP000007571"/>
    </source>
</evidence>
<sequence length="103" mass="11638">MSESSSRQFETDKFGNKCARRTEECARALANKTDAFEVVVHDAETGRIGYRSKRTVVNDQTLAVARRHGYEVDLISATSYEKWDGEMRKCAGIEFVPEVSVDE</sequence>
<dbReference type="GeneID" id="11948255"/>
<dbReference type="EMBL" id="JN882264">
    <property type="protein sequence ID" value="AFD03995.1"/>
    <property type="molecule type" value="Genomic_DNA"/>
</dbReference>
<keyword evidence="2" id="KW-1185">Reference proteome</keyword>
<accession>H9ABM5</accession>
<proteinExistence type="predicted"/>
<gene>
    <name evidence="1" type="primary">ORF11</name>
</gene>
<dbReference type="Proteomes" id="UP000007571">
    <property type="component" value="Segment"/>
</dbReference>
<dbReference type="RefSeq" id="YP_005454268.1">
    <property type="nucleotide sequence ID" value="NC_017087.1"/>
</dbReference>
<dbReference type="KEGG" id="vg:11948255"/>
<name>H9ABM5_9VIRU</name>
<organism evidence="1 2">
    <name type="scientific">Halorubrum pleomorphic virus 2</name>
    <dbReference type="NCBI Taxonomy" id="1156719"/>
    <lineage>
        <taxon>Viruses</taxon>
        <taxon>Monodnaviria</taxon>
        <taxon>Trapavirae</taxon>
        <taxon>Saleviricota</taxon>
        <taxon>Huolimaviricetes</taxon>
        <taxon>Haloruvirales</taxon>
        <taxon>Pleolipoviridae</taxon>
        <taxon>Alphapleolipovirus</taxon>
        <taxon>Alphapleolipovirus thailandense</taxon>
    </lineage>
</organism>
<protein>
    <submittedName>
        <fullName evidence="1">ORF11</fullName>
    </submittedName>
</protein>
<evidence type="ECO:0000313" key="1">
    <source>
        <dbReference type="EMBL" id="AFD03995.1"/>
    </source>
</evidence>